<proteinExistence type="predicted"/>
<evidence type="ECO:0000313" key="2">
    <source>
        <dbReference type="Proteomes" id="UP000800200"/>
    </source>
</evidence>
<dbReference type="EMBL" id="ML994637">
    <property type="protein sequence ID" value="KAF2184594.1"/>
    <property type="molecule type" value="Genomic_DNA"/>
</dbReference>
<sequence length="196" mass="22152">MAWITALFTIGIALGSGLAYLVNVVYQHRSKVDQLRKQRIAMPKELSWFTGHLLVLQKYVSQLPPDANVSWAMTELTKEYPDTKVFPLDVCPIYSALLKYYGHVMQSYIRKELDQRFVELKEEKLSGAKPPSSRAKSVIALAIEAYLNENQSGNINATTKAGRIFCKTCKLPNPSIPLSGQRHNLLQHRLRLPSPL</sequence>
<accession>A0A6A6DYF8</accession>
<gene>
    <name evidence="1" type="ORF">K469DRAFT_750788</name>
</gene>
<evidence type="ECO:0000313" key="1">
    <source>
        <dbReference type="EMBL" id="KAF2184594.1"/>
    </source>
</evidence>
<name>A0A6A6DYF8_9PEZI</name>
<organism evidence="1 2">
    <name type="scientific">Zopfia rhizophila CBS 207.26</name>
    <dbReference type="NCBI Taxonomy" id="1314779"/>
    <lineage>
        <taxon>Eukaryota</taxon>
        <taxon>Fungi</taxon>
        <taxon>Dikarya</taxon>
        <taxon>Ascomycota</taxon>
        <taxon>Pezizomycotina</taxon>
        <taxon>Dothideomycetes</taxon>
        <taxon>Dothideomycetes incertae sedis</taxon>
        <taxon>Zopfiaceae</taxon>
        <taxon>Zopfia</taxon>
    </lineage>
</organism>
<dbReference type="OrthoDB" id="10029320at2759"/>
<reference evidence="1" key="1">
    <citation type="journal article" date="2020" name="Stud. Mycol.">
        <title>101 Dothideomycetes genomes: a test case for predicting lifestyles and emergence of pathogens.</title>
        <authorList>
            <person name="Haridas S."/>
            <person name="Albert R."/>
            <person name="Binder M."/>
            <person name="Bloem J."/>
            <person name="Labutti K."/>
            <person name="Salamov A."/>
            <person name="Andreopoulos B."/>
            <person name="Baker S."/>
            <person name="Barry K."/>
            <person name="Bills G."/>
            <person name="Bluhm B."/>
            <person name="Cannon C."/>
            <person name="Castanera R."/>
            <person name="Culley D."/>
            <person name="Daum C."/>
            <person name="Ezra D."/>
            <person name="Gonzalez J."/>
            <person name="Henrissat B."/>
            <person name="Kuo A."/>
            <person name="Liang C."/>
            <person name="Lipzen A."/>
            <person name="Lutzoni F."/>
            <person name="Magnuson J."/>
            <person name="Mondo S."/>
            <person name="Nolan M."/>
            <person name="Ohm R."/>
            <person name="Pangilinan J."/>
            <person name="Park H.-J."/>
            <person name="Ramirez L."/>
            <person name="Alfaro M."/>
            <person name="Sun H."/>
            <person name="Tritt A."/>
            <person name="Yoshinaga Y."/>
            <person name="Zwiers L.-H."/>
            <person name="Turgeon B."/>
            <person name="Goodwin S."/>
            <person name="Spatafora J."/>
            <person name="Crous P."/>
            <person name="Grigoriev I."/>
        </authorList>
    </citation>
    <scope>NUCLEOTIDE SEQUENCE</scope>
    <source>
        <strain evidence="1">CBS 207.26</strain>
    </source>
</reference>
<keyword evidence="2" id="KW-1185">Reference proteome</keyword>
<dbReference type="AlphaFoldDB" id="A0A6A6DYF8"/>
<protein>
    <submittedName>
        <fullName evidence="1">Uncharacterized protein</fullName>
    </submittedName>
</protein>
<dbReference type="Proteomes" id="UP000800200">
    <property type="component" value="Unassembled WGS sequence"/>
</dbReference>